<reference evidence="1 2" key="1">
    <citation type="submission" date="2016-03" db="EMBL/GenBank/DDBJ databases">
        <authorList>
            <person name="Ploux O."/>
        </authorList>
    </citation>
    <scope>NUCLEOTIDE SEQUENCE [LARGE SCALE GENOMIC DNA]</scope>
    <source>
        <strain evidence="1 2">UAMH 11012</strain>
    </source>
</reference>
<evidence type="ECO:0000313" key="1">
    <source>
        <dbReference type="EMBL" id="CZR65229.1"/>
    </source>
</evidence>
<proteinExistence type="predicted"/>
<accession>A0A1L7XJL2</accession>
<dbReference type="AlphaFoldDB" id="A0A1L7XJL2"/>
<sequence>MRFSIDRRVVDVLGSVYDLDPLVLQRHFDHSALWLEDGLKTSKYVEELLPESRLALLPSEETCGGRFVHFGLSDFRFITALFFNGKDKNDDTTVLIWLRYNLSIKDRLTSLGRGVYPSFSSGPKHLLGRGNQISGAYISLWLTWTPDLVSRADDDPNQYLAPLLELFLKIGRHEFRNVMDHDGLEDHRDDDIDERLIDVRMSLASLKRIEKAFGNSKEVK</sequence>
<evidence type="ECO:0000313" key="2">
    <source>
        <dbReference type="Proteomes" id="UP000184330"/>
    </source>
</evidence>
<organism evidence="1 2">
    <name type="scientific">Phialocephala subalpina</name>
    <dbReference type="NCBI Taxonomy" id="576137"/>
    <lineage>
        <taxon>Eukaryota</taxon>
        <taxon>Fungi</taxon>
        <taxon>Dikarya</taxon>
        <taxon>Ascomycota</taxon>
        <taxon>Pezizomycotina</taxon>
        <taxon>Leotiomycetes</taxon>
        <taxon>Helotiales</taxon>
        <taxon>Mollisiaceae</taxon>
        <taxon>Phialocephala</taxon>
        <taxon>Phialocephala fortinii species complex</taxon>
    </lineage>
</organism>
<protein>
    <submittedName>
        <fullName evidence="1">Uncharacterized protein</fullName>
    </submittedName>
</protein>
<gene>
    <name evidence="1" type="ORF">PAC_15129</name>
</gene>
<dbReference type="Proteomes" id="UP000184330">
    <property type="component" value="Unassembled WGS sequence"/>
</dbReference>
<dbReference type="EMBL" id="FJOG01000029">
    <property type="protein sequence ID" value="CZR65229.1"/>
    <property type="molecule type" value="Genomic_DNA"/>
</dbReference>
<name>A0A1L7XJL2_9HELO</name>
<keyword evidence="2" id="KW-1185">Reference proteome</keyword>
<dbReference type="OrthoDB" id="3565407at2759"/>